<dbReference type="EMBL" id="AC183371">
    <property type="protein sequence ID" value="ABN09170.1"/>
    <property type="molecule type" value="Genomic_DNA"/>
</dbReference>
<accession>A2Q6F0</accession>
<proteinExistence type="predicted"/>
<name>A2Q6F0_MEDTR</name>
<organism evidence="1">
    <name type="scientific">Medicago truncatula</name>
    <name type="common">Barrel medic</name>
    <name type="synonym">Medicago tribuloides</name>
    <dbReference type="NCBI Taxonomy" id="3880"/>
    <lineage>
        <taxon>Eukaryota</taxon>
        <taxon>Viridiplantae</taxon>
        <taxon>Streptophyta</taxon>
        <taxon>Embryophyta</taxon>
        <taxon>Tracheophyta</taxon>
        <taxon>Spermatophyta</taxon>
        <taxon>Magnoliopsida</taxon>
        <taxon>eudicotyledons</taxon>
        <taxon>Gunneridae</taxon>
        <taxon>Pentapetalae</taxon>
        <taxon>rosids</taxon>
        <taxon>fabids</taxon>
        <taxon>Fabales</taxon>
        <taxon>Fabaceae</taxon>
        <taxon>Papilionoideae</taxon>
        <taxon>50 kb inversion clade</taxon>
        <taxon>NPAAA clade</taxon>
        <taxon>Hologalegina</taxon>
        <taxon>IRL clade</taxon>
        <taxon>Trifolieae</taxon>
        <taxon>Medicago</taxon>
    </lineage>
</organism>
<reference evidence="1" key="2">
    <citation type="submission" date="2007-03" db="EMBL/GenBank/DDBJ databases">
        <authorList>
            <consortium name="The International Medicago Genome Annotation Group"/>
        </authorList>
    </citation>
    <scope>NUCLEOTIDE SEQUENCE</scope>
</reference>
<sequence>MPFPSSKLPQDNRKITWIDWESVCLNREVGGLGVRRIREFNLSLLGKWCWRMLVNREGLWFRVLTARYGLIGGGGGGGLQCGDRNGSVWWREIASIRDGGASVLGWSGGVEVETENVGLGGGHGRRVYEFITNGYVAGRC</sequence>
<reference evidence="1" key="1">
    <citation type="submission" date="2006-05" db="EMBL/GenBank/DDBJ databases">
        <authorList>
            <person name="Town C.D."/>
        </authorList>
    </citation>
    <scope>NUCLEOTIDE SEQUENCE</scope>
</reference>
<protein>
    <submittedName>
        <fullName evidence="1">Uncharacterized protein</fullName>
    </submittedName>
</protein>
<evidence type="ECO:0000313" key="1">
    <source>
        <dbReference type="EMBL" id="ABN09170.1"/>
    </source>
</evidence>
<dbReference type="AlphaFoldDB" id="A2Q6F0"/>
<gene>
    <name evidence="1" type="ORF">MtrDRAFT_AC183371g10v1</name>
</gene>